<dbReference type="Pfam" id="PF05973">
    <property type="entry name" value="Gp49"/>
    <property type="match status" value="1"/>
</dbReference>
<proteinExistence type="predicted"/>
<dbReference type="STRING" id="656024.FsymDg_3171"/>
<dbReference type="RefSeq" id="WP_013874374.1">
    <property type="nucleotide sequence ID" value="NC_015656.1"/>
</dbReference>
<evidence type="ECO:0008006" key="3">
    <source>
        <dbReference type="Google" id="ProtNLM"/>
    </source>
</evidence>
<evidence type="ECO:0000313" key="2">
    <source>
        <dbReference type="Proteomes" id="UP000001549"/>
    </source>
</evidence>
<dbReference type="InterPro" id="IPR009241">
    <property type="entry name" value="HigB-like"/>
</dbReference>
<gene>
    <name evidence="1" type="ordered locus">FsymDg_3171</name>
</gene>
<accession>F8AYG8</accession>
<evidence type="ECO:0000313" key="1">
    <source>
        <dbReference type="EMBL" id="AEH10479.1"/>
    </source>
</evidence>
<dbReference type="eggNOG" id="COG4683">
    <property type="taxonomic scope" value="Bacteria"/>
</dbReference>
<dbReference type="Proteomes" id="UP000001549">
    <property type="component" value="Chromosome"/>
</dbReference>
<reference evidence="1 2" key="1">
    <citation type="submission" date="2011-05" db="EMBL/GenBank/DDBJ databases">
        <title>Complete sequence of chromosome of Frankia symbiont of Datisca glomerata.</title>
        <authorList>
            <consortium name="US DOE Joint Genome Institute"/>
            <person name="Lucas S."/>
            <person name="Han J."/>
            <person name="Lapidus A."/>
            <person name="Cheng J.-F."/>
            <person name="Goodwin L."/>
            <person name="Pitluck S."/>
            <person name="Peters L."/>
            <person name="Mikhailova N."/>
            <person name="Chertkov O."/>
            <person name="Teshima H."/>
            <person name="Han C."/>
            <person name="Tapia R."/>
            <person name="Land M."/>
            <person name="Hauser L."/>
            <person name="Kyrpides N."/>
            <person name="Ivanova N."/>
            <person name="Pagani I."/>
            <person name="Berry A."/>
            <person name="Pawlowski K."/>
            <person name="Persson T."/>
            <person name="Vanden Heuvel B."/>
            <person name="Benson D."/>
            <person name="Woyke T."/>
        </authorList>
    </citation>
    <scope>NUCLEOTIDE SEQUENCE [LARGE SCALE GENOMIC DNA]</scope>
    <source>
        <strain evidence="2">4085684</strain>
    </source>
</reference>
<dbReference type="EMBL" id="CP002801">
    <property type="protein sequence ID" value="AEH10479.1"/>
    <property type="molecule type" value="Genomic_DNA"/>
</dbReference>
<dbReference type="AlphaFoldDB" id="F8AYG8"/>
<dbReference type="KEGG" id="fsy:FsymDg_3171"/>
<sequence>MAWGTVELEPEVRDWLERLPTAQFATAAFYVDLLAEQGALLGEPYTWQLDGKLRELRFHLEGRAVRMTYWIAPGRRVVLLTVFAKTRMREAAEVSRARRALARCLAESHTVSEDEGEDGDA</sequence>
<organism evidence="1 2">
    <name type="scientific">Candidatus Protofrankia datiscae</name>
    <dbReference type="NCBI Taxonomy" id="2716812"/>
    <lineage>
        <taxon>Bacteria</taxon>
        <taxon>Bacillati</taxon>
        <taxon>Actinomycetota</taxon>
        <taxon>Actinomycetes</taxon>
        <taxon>Frankiales</taxon>
        <taxon>Frankiaceae</taxon>
        <taxon>Protofrankia</taxon>
    </lineage>
</organism>
<protein>
    <recommendedName>
        <fullName evidence="3">Addiction module toxin RelE</fullName>
    </recommendedName>
</protein>
<dbReference type="HOGENOM" id="CLU_164818_0_0_11"/>
<name>F8AYG8_9ACTN</name>
<keyword evidence="2" id="KW-1185">Reference proteome</keyword>